<dbReference type="AlphaFoldDB" id="T1EWT1"/>
<protein>
    <recommendedName>
        <fullName evidence="4">Endonuclease/exonuclease/phosphatase domain-containing protein</fullName>
    </recommendedName>
</protein>
<evidence type="ECO:0008006" key="4">
    <source>
        <dbReference type="Google" id="ProtNLM"/>
    </source>
</evidence>
<gene>
    <name evidence="2" type="primary">20201031</name>
    <name evidence="1" type="ORF">HELRODRAFT_165444</name>
</gene>
<accession>T1EWT1</accession>
<dbReference type="GeneID" id="20201031"/>
<dbReference type="EnsemblMetazoa" id="HelroT165444">
    <property type="protein sequence ID" value="HelroP165444"/>
    <property type="gene ID" value="HelroG165444"/>
</dbReference>
<dbReference type="InParanoid" id="T1EWT1"/>
<organism evidence="2 3">
    <name type="scientific">Helobdella robusta</name>
    <name type="common">Californian leech</name>
    <dbReference type="NCBI Taxonomy" id="6412"/>
    <lineage>
        <taxon>Eukaryota</taxon>
        <taxon>Metazoa</taxon>
        <taxon>Spiralia</taxon>
        <taxon>Lophotrochozoa</taxon>
        <taxon>Annelida</taxon>
        <taxon>Clitellata</taxon>
        <taxon>Hirudinea</taxon>
        <taxon>Rhynchobdellida</taxon>
        <taxon>Glossiphoniidae</taxon>
        <taxon>Helobdella</taxon>
    </lineage>
</organism>
<dbReference type="Proteomes" id="UP000015101">
    <property type="component" value="Unassembled WGS sequence"/>
</dbReference>
<dbReference type="CTD" id="20201031"/>
<dbReference type="EMBL" id="AMQM01002059">
    <property type="status" value="NOT_ANNOTATED_CDS"/>
    <property type="molecule type" value="Genomic_DNA"/>
</dbReference>
<dbReference type="PANTHER" id="PTHR33776:SF3">
    <property type="entry name" value="PHD-TYPE DOMAIN-CONTAINING PROTEIN"/>
    <property type="match status" value="1"/>
</dbReference>
<evidence type="ECO:0000313" key="3">
    <source>
        <dbReference type="Proteomes" id="UP000015101"/>
    </source>
</evidence>
<keyword evidence="3" id="KW-1185">Reference proteome</keyword>
<dbReference type="EMBL" id="AMQM01002058">
    <property type="status" value="NOT_ANNOTATED_CDS"/>
    <property type="molecule type" value="Genomic_DNA"/>
</dbReference>
<dbReference type="RefSeq" id="XP_009030268.1">
    <property type="nucleotide sequence ID" value="XM_009032020.1"/>
</dbReference>
<evidence type="ECO:0000313" key="1">
    <source>
        <dbReference type="EMBL" id="ESN91411.1"/>
    </source>
</evidence>
<dbReference type="OrthoDB" id="10072198at2759"/>
<reference evidence="3" key="1">
    <citation type="submission" date="2012-12" db="EMBL/GenBank/DDBJ databases">
        <authorList>
            <person name="Hellsten U."/>
            <person name="Grimwood J."/>
            <person name="Chapman J.A."/>
            <person name="Shapiro H."/>
            <person name="Aerts A."/>
            <person name="Otillar R.P."/>
            <person name="Terry A.Y."/>
            <person name="Boore J.L."/>
            <person name="Simakov O."/>
            <person name="Marletaz F."/>
            <person name="Cho S.-J."/>
            <person name="Edsinger-Gonzales E."/>
            <person name="Havlak P."/>
            <person name="Kuo D.-H."/>
            <person name="Larsson T."/>
            <person name="Lv J."/>
            <person name="Arendt D."/>
            <person name="Savage R."/>
            <person name="Osoegawa K."/>
            <person name="de Jong P."/>
            <person name="Lindberg D.R."/>
            <person name="Seaver E.C."/>
            <person name="Weisblat D.A."/>
            <person name="Putnam N.H."/>
            <person name="Grigoriev I.V."/>
            <person name="Rokhsar D.S."/>
        </authorList>
    </citation>
    <scope>NUCLEOTIDE SEQUENCE</scope>
</reference>
<dbReference type="HOGENOM" id="CLU_2099519_0_0_1"/>
<dbReference type="PANTHER" id="PTHR33776">
    <property type="entry name" value="ENDO/EXONUCLEASE/PHOSPHATASE DOMAIN-CONTAINING PROTEIN"/>
    <property type="match status" value="1"/>
</dbReference>
<name>T1EWT1_HELRO</name>
<evidence type="ECO:0000313" key="2">
    <source>
        <dbReference type="EnsemblMetazoa" id="HelroP165444"/>
    </source>
</evidence>
<dbReference type="KEGG" id="hro:HELRODRAFT_165444"/>
<proteinExistence type="predicted"/>
<reference evidence="2" key="3">
    <citation type="submission" date="2015-06" db="UniProtKB">
        <authorList>
            <consortium name="EnsemblMetazoa"/>
        </authorList>
    </citation>
    <scope>IDENTIFICATION</scope>
</reference>
<dbReference type="EMBL" id="KB097700">
    <property type="protein sequence ID" value="ESN91411.1"/>
    <property type="molecule type" value="Genomic_DNA"/>
</dbReference>
<sequence length="116" mass="13505">MYKPGSAPITVLFYDDLVSILEYLTILNSDILLKGDFNLHVERTSDPRSIRKSCQRSYTYPRRNLMQAGDRLTLAVYYLFSNQFGRVDIFNRQQAGFSRNLLFIFKVTLNQNVGVR</sequence>
<reference evidence="1 3" key="2">
    <citation type="journal article" date="2013" name="Nature">
        <title>Insights into bilaterian evolution from three spiralian genomes.</title>
        <authorList>
            <person name="Simakov O."/>
            <person name="Marletaz F."/>
            <person name="Cho S.J."/>
            <person name="Edsinger-Gonzales E."/>
            <person name="Havlak P."/>
            <person name="Hellsten U."/>
            <person name="Kuo D.H."/>
            <person name="Larsson T."/>
            <person name="Lv J."/>
            <person name="Arendt D."/>
            <person name="Savage R."/>
            <person name="Osoegawa K."/>
            <person name="de Jong P."/>
            <person name="Grimwood J."/>
            <person name="Chapman J.A."/>
            <person name="Shapiro H."/>
            <person name="Aerts A."/>
            <person name="Otillar R.P."/>
            <person name="Terry A.Y."/>
            <person name="Boore J.L."/>
            <person name="Grigoriev I.V."/>
            <person name="Lindberg D.R."/>
            <person name="Seaver E.C."/>
            <person name="Weisblat D.A."/>
            <person name="Putnam N.H."/>
            <person name="Rokhsar D.S."/>
        </authorList>
    </citation>
    <scope>NUCLEOTIDE SEQUENCE</scope>
</reference>